<dbReference type="RefSeq" id="WP_270452731.1">
    <property type="nucleotide sequence ID" value="NZ_JADPIE010000001.1"/>
</dbReference>
<accession>A0A931ATP6</accession>
<reference evidence="1" key="1">
    <citation type="submission" date="2020-11" db="EMBL/GenBank/DDBJ databases">
        <title>Halonatronomonas betainensis gen. nov., sp. nov. a novel haloalkaliphilic representative of the family Halanaerobiacae capable of betaine degradation.</title>
        <authorList>
            <person name="Boltyanskaya Y."/>
            <person name="Kevbrin V."/>
            <person name="Detkova E."/>
            <person name="Grouzdev D.S."/>
            <person name="Koziaeva V."/>
            <person name="Zhilina T."/>
        </authorList>
    </citation>
    <scope>NUCLEOTIDE SEQUENCE</scope>
    <source>
        <strain evidence="1">Z-7014</strain>
    </source>
</reference>
<gene>
    <name evidence="1" type="ORF">I0Q91_02765</name>
</gene>
<evidence type="ECO:0000313" key="1">
    <source>
        <dbReference type="EMBL" id="MBF8435991.1"/>
    </source>
</evidence>
<dbReference type="InterPro" id="IPR001451">
    <property type="entry name" value="Hexapep"/>
</dbReference>
<dbReference type="PANTHER" id="PTHR13061">
    <property type="entry name" value="DYNACTIN SUBUNIT P25"/>
    <property type="match status" value="1"/>
</dbReference>
<dbReference type="InterPro" id="IPR050484">
    <property type="entry name" value="Transf_Hexapept/Carb_Anhydrase"/>
</dbReference>
<dbReference type="Pfam" id="PF00132">
    <property type="entry name" value="Hexapep"/>
    <property type="match status" value="1"/>
</dbReference>
<dbReference type="EMBL" id="JADPIE010000001">
    <property type="protein sequence ID" value="MBF8435991.1"/>
    <property type="molecule type" value="Genomic_DNA"/>
</dbReference>
<dbReference type="AlphaFoldDB" id="A0A931ATP6"/>
<sequence length="172" mass="18562">MNYSYNQLEPEIDESAYIAPGVRLIGNIKIGADCNIWPNVVGRGDMDKIIIGSGTNIQDNSTLHVDFDQPLIVGENVTVGHSAILHGCEIEDECLIGMGATILNDAKIGSGSIIGANALIPEGKEIPPNSLVVGLPGKIIRETTEEERKKIKESAKTYINLGREHKKSQKNS</sequence>
<protein>
    <submittedName>
        <fullName evidence="1">Gamma carbonic anhydrase family protein</fullName>
    </submittedName>
</protein>
<evidence type="ECO:0000313" key="2">
    <source>
        <dbReference type="Proteomes" id="UP000621436"/>
    </source>
</evidence>
<dbReference type="InterPro" id="IPR011004">
    <property type="entry name" value="Trimer_LpxA-like_sf"/>
</dbReference>
<name>A0A931ATP6_9FIRM</name>
<dbReference type="CDD" id="cd04645">
    <property type="entry name" value="LbH_gamma_CA_like"/>
    <property type="match status" value="1"/>
</dbReference>
<dbReference type="PANTHER" id="PTHR13061:SF29">
    <property type="entry name" value="GAMMA CARBONIC ANHYDRASE-LIKE 1, MITOCHONDRIAL-RELATED"/>
    <property type="match status" value="1"/>
</dbReference>
<keyword evidence="2" id="KW-1185">Reference proteome</keyword>
<proteinExistence type="predicted"/>
<organism evidence="1 2">
    <name type="scientific">Halonatronomonas betaini</name>
    <dbReference type="NCBI Taxonomy" id="2778430"/>
    <lineage>
        <taxon>Bacteria</taxon>
        <taxon>Bacillati</taxon>
        <taxon>Bacillota</taxon>
        <taxon>Clostridia</taxon>
        <taxon>Halanaerobiales</taxon>
        <taxon>Halarsenatibacteraceae</taxon>
        <taxon>Halonatronomonas</taxon>
    </lineage>
</organism>
<dbReference type="InterPro" id="IPR047324">
    <property type="entry name" value="LbH_gamma_CA-like"/>
</dbReference>
<dbReference type="SUPFAM" id="SSF51161">
    <property type="entry name" value="Trimeric LpxA-like enzymes"/>
    <property type="match status" value="1"/>
</dbReference>
<dbReference type="Gene3D" id="2.160.10.10">
    <property type="entry name" value="Hexapeptide repeat proteins"/>
    <property type="match status" value="1"/>
</dbReference>
<dbReference type="Proteomes" id="UP000621436">
    <property type="component" value="Unassembled WGS sequence"/>
</dbReference>
<comment type="caution">
    <text evidence="1">The sequence shown here is derived from an EMBL/GenBank/DDBJ whole genome shotgun (WGS) entry which is preliminary data.</text>
</comment>